<dbReference type="InterPro" id="IPR003148">
    <property type="entry name" value="RCK_N"/>
</dbReference>
<keyword evidence="4 6" id="KW-0472">Membrane</keyword>
<feature type="domain" description="RCK N-terminal" evidence="8">
    <location>
        <begin position="288"/>
        <end position="397"/>
    </location>
</feature>
<feature type="transmembrane region" description="Helical" evidence="6">
    <location>
        <begin position="39"/>
        <end position="57"/>
    </location>
</feature>
<evidence type="ECO:0000313" key="10">
    <source>
        <dbReference type="Proteomes" id="UP000280842"/>
    </source>
</evidence>
<proteinExistence type="predicted"/>
<organism evidence="9 10">
    <name type="scientific">Hydrogenothermus marinus</name>
    <dbReference type="NCBI Taxonomy" id="133270"/>
    <lineage>
        <taxon>Bacteria</taxon>
        <taxon>Pseudomonadati</taxon>
        <taxon>Aquificota</taxon>
        <taxon>Aquificia</taxon>
        <taxon>Aquificales</taxon>
        <taxon>Hydrogenothermaceae</taxon>
        <taxon>Hydrogenothermus</taxon>
    </lineage>
</organism>
<evidence type="ECO:0000313" key="9">
    <source>
        <dbReference type="EMBL" id="RMA97226.1"/>
    </source>
</evidence>
<dbReference type="Proteomes" id="UP000280842">
    <property type="component" value="Unassembled WGS sequence"/>
</dbReference>
<evidence type="ECO:0000259" key="7">
    <source>
        <dbReference type="Pfam" id="PF00520"/>
    </source>
</evidence>
<keyword evidence="9" id="KW-0813">Transport</keyword>
<dbReference type="RefSeq" id="WP_121923011.1">
    <property type="nucleotide sequence ID" value="NZ_REFO01000011.1"/>
</dbReference>
<keyword evidence="9" id="KW-0407">Ion channel</keyword>
<dbReference type="PANTHER" id="PTHR43833:SF9">
    <property type="entry name" value="POTASSIUM CHANNEL PROTEIN YUGO-RELATED"/>
    <property type="match status" value="1"/>
</dbReference>
<sequence>MFIEDNFLRKFTKYYRILKRKVYNTIESETSPRKQLYDVVALFVVITSSIAILPDFIPTFQAKLPPDLNKFLNDYENIALYFFLIEYILRWWVISNFTKDFLKGFEEYLDLPLYIRIFKGLKSAFIPKLKWMITPYAIIDLLAILPLFRPLRAFRILRVLRILKIIRYGGALKSLYLALKEQSFLFAFIAFSLITWIFSISLIVYIYEYNAGNKLFENMWNALYWGLITVSTVGYGDIVPKTEEGRILTSVLIAGGIVFVSALTATFSAALVGRLMDIKGGEIKLDNLENHIVICGWNETAEEVIEQLIASDVEKEIVIVTNLPKSEIGIKLPDYIGYKRGDFINDTTLLDVAVDKASDVIIVAEREEGISERNIDARTALTAMLVSSINPTANIYVEVLLDEDAEIFKKRMRVKEVLVHGQLLGKILFSGLVNPGTTDLIKTLIDKETGIRKVKVSRIGKFNNFGELLAYVRSKNLMPIAIERRKKTYLNPPDTFIIEKDDYVFLVPGERQG</sequence>
<dbReference type="EMBL" id="REFO01000011">
    <property type="protein sequence ID" value="RMA97226.1"/>
    <property type="molecule type" value="Genomic_DNA"/>
</dbReference>
<dbReference type="Gene3D" id="1.10.287.70">
    <property type="match status" value="1"/>
</dbReference>
<dbReference type="Gene3D" id="3.40.50.720">
    <property type="entry name" value="NAD(P)-binding Rossmann-like Domain"/>
    <property type="match status" value="1"/>
</dbReference>
<evidence type="ECO:0000256" key="2">
    <source>
        <dbReference type="ARBA" id="ARBA00022692"/>
    </source>
</evidence>
<keyword evidence="10" id="KW-1185">Reference proteome</keyword>
<evidence type="ECO:0000259" key="8">
    <source>
        <dbReference type="Pfam" id="PF22614"/>
    </source>
</evidence>
<dbReference type="Pfam" id="PF22614">
    <property type="entry name" value="Slo-like_RCK"/>
    <property type="match status" value="1"/>
</dbReference>
<accession>A0A3M0BKX7</accession>
<dbReference type="SUPFAM" id="SSF81324">
    <property type="entry name" value="Voltage-gated potassium channels"/>
    <property type="match status" value="1"/>
</dbReference>
<evidence type="ECO:0000256" key="1">
    <source>
        <dbReference type="ARBA" id="ARBA00004141"/>
    </source>
</evidence>
<feature type="domain" description="Ion transport" evidence="7">
    <location>
        <begin position="36"/>
        <end position="265"/>
    </location>
</feature>
<dbReference type="Pfam" id="PF00520">
    <property type="entry name" value="Ion_trans"/>
    <property type="match status" value="1"/>
</dbReference>
<dbReference type="AlphaFoldDB" id="A0A3M0BKX7"/>
<comment type="caution">
    <text evidence="9">The sequence shown here is derived from an EMBL/GenBank/DDBJ whole genome shotgun (WGS) entry which is preliminary data.</text>
</comment>
<comment type="subcellular location">
    <subcellularLocation>
        <location evidence="1">Membrane</location>
        <topology evidence="1">Multi-pass membrane protein</topology>
    </subcellularLocation>
</comment>
<keyword evidence="9" id="KW-0406">Ion transport</keyword>
<feature type="transmembrane region" description="Helical" evidence="6">
    <location>
        <begin position="78"/>
        <end position="94"/>
    </location>
</feature>
<evidence type="ECO:0000256" key="6">
    <source>
        <dbReference type="SAM" id="Phobius"/>
    </source>
</evidence>
<dbReference type="PRINTS" id="PR00169">
    <property type="entry name" value="KCHANNEL"/>
</dbReference>
<protein>
    <recommendedName>
        <fullName evidence="5">BK channel</fullName>
    </recommendedName>
</protein>
<reference evidence="9 10" key="1">
    <citation type="submission" date="2018-10" db="EMBL/GenBank/DDBJ databases">
        <title>Genomic Encyclopedia of Archaeal and Bacterial Type Strains, Phase II (KMG-II): from individual species to whole genera.</title>
        <authorList>
            <person name="Goeker M."/>
        </authorList>
    </citation>
    <scope>NUCLEOTIDE SEQUENCE [LARGE SCALE GENOMIC DNA]</scope>
    <source>
        <strain evidence="9 10">VM1</strain>
    </source>
</reference>
<keyword evidence="2 6" id="KW-0812">Transmembrane</keyword>
<dbReference type="OrthoDB" id="9785285at2"/>
<dbReference type="GO" id="GO:0006813">
    <property type="term" value="P:potassium ion transport"/>
    <property type="evidence" value="ECO:0007669"/>
    <property type="project" value="InterPro"/>
</dbReference>
<dbReference type="InterPro" id="IPR005821">
    <property type="entry name" value="Ion_trans_dom"/>
</dbReference>
<gene>
    <name evidence="9" type="ORF">CLV39_0883</name>
</gene>
<dbReference type="InterPro" id="IPR050721">
    <property type="entry name" value="Trk_Ktr_HKT_K-transport"/>
</dbReference>
<keyword evidence="3 6" id="KW-1133">Transmembrane helix</keyword>
<name>A0A3M0BKX7_9AQUI</name>
<feature type="transmembrane region" description="Helical" evidence="6">
    <location>
        <begin position="219"/>
        <end position="235"/>
    </location>
</feature>
<evidence type="ECO:0000256" key="4">
    <source>
        <dbReference type="ARBA" id="ARBA00023136"/>
    </source>
</evidence>
<feature type="transmembrane region" description="Helical" evidence="6">
    <location>
        <begin position="185"/>
        <end position="207"/>
    </location>
</feature>
<evidence type="ECO:0000256" key="3">
    <source>
        <dbReference type="ARBA" id="ARBA00022989"/>
    </source>
</evidence>
<evidence type="ECO:0000256" key="5">
    <source>
        <dbReference type="ARBA" id="ARBA00029579"/>
    </source>
</evidence>
<feature type="transmembrane region" description="Helical" evidence="6">
    <location>
        <begin position="247"/>
        <end position="272"/>
    </location>
</feature>
<dbReference type="InterPro" id="IPR036291">
    <property type="entry name" value="NAD(P)-bd_dom_sf"/>
</dbReference>
<dbReference type="GO" id="GO:0016020">
    <property type="term" value="C:membrane"/>
    <property type="evidence" value="ECO:0007669"/>
    <property type="project" value="UniProtKB-SubCell"/>
</dbReference>
<dbReference type="PANTHER" id="PTHR43833">
    <property type="entry name" value="POTASSIUM CHANNEL PROTEIN 2-RELATED-RELATED"/>
    <property type="match status" value="1"/>
</dbReference>
<dbReference type="GO" id="GO:0005216">
    <property type="term" value="F:monoatomic ion channel activity"/>
    <property type="evidence" value="ECO:0007669"/>
    <property type="project" value="InterPro"/>
</dbReference>
<dbReference type="SUPFAM" id="SSF51735">
    <property type="entry name" value="NAD(P)-binding Rossmann-fold domains"/>
    <property type="match status" value="1"/>
</dbReference>